<dbReference type="Gene3D" id="1.10.10.10">
    <property type="entry name" value="Winged helix-like DNA-binding domain superfamily/Winged helix DNA-binding domain"/>
    <property type="match status" value="1"/>
</dbReference>
<gene>
    <name evidence="6" type="ORF">HWN36_01700</name>
</gene>
<dbReference type="OrthoDB" id="9623at2157"/>
<dbReference type="InterPro" id="IPR001845">
    <property type="entry name" value="HTH_ArsR_DNA-bd_dom"/>
</dbReference>
<keyword evidence="1" id="KW-0805">Transcription regulation</keyword>
<dbReference type="Proteomes" id="UP000570823">
    <property type="component" value="Unassembled WGS sequence"/>
</dbReference>
<evidence type="ECO:0000313" key="7">
    <source>
        <dbReference type="Proteomes" id="UP000570823"/>
    </source>
</evidence>
<name>A0A7K4HLA7_9EURY</name>
<dbReference type="AlphaFoldDB" id="A0A7K4HLA7"/>
<keyword evidence="3" id="KW-0804">Transcription</keyword>
<evidence type="ECO:0000259" key="5">
    <source>
        <dbReference type="SMART" id="SM00418"/>
    </source>
</evidence>
<organism evidence="6 7">
    <name type="scientific">Methanofollis tationis</name>
    <dbReference type="NCBI Taxonomy" id="81417"/>
    <lineage>
        <taxon>Archaea</taxon>
        <taxon>Methanobacteriati</taxon>
        <taxon>Methanobacteriota</taxon>
        <taxon>Stenosarchaea group</taxon>
        <taxon>Methanomicrobia</taxon>
        <taxon>Methanomicrobiales</taxon>
        <taxon>Methanomicrobiaceae</taxon>
        <taxon>Methanofollis</taxon>
    </lineage>
</organism>
<dbReference type="InterPro" id="IPR051081">
    <property type="entry name" value="HTH_MetalResp_TranReg"/>
</dbReference>
<evidence type="ECO:0000256" key="3">
    <source>
        <dbReference type="ARBA" id="ARBA00023163"/>
    </source>
</evidence>
<dbReference type="Pfam" id="PF01022">
    <property type="entry name" value="HTH_5"/>
    <property type="match status" value="1"/>
</dbReference>
<evidence type="ECO:0000313" key="6">
    <source>
        <dbReference type="EMBL" id="NVO66056.1"/>
    </source>
</evidence>
<sequence length="210" mass="24247">MFDDGETSRLLDILGNRNRRRIIDLLRQKPCFVTEISDKLMISPKAVIEHLQMMEEEQILSSFHDNRRRKYYSLTREICIDIRYGGEDTAQAVQPGGSREAKYLAALSMLARMLRTRDTLIANLEEIERDIDARMDEVVRYSQDLLSSETEMDLVLALAHCTLSLRDLEDYTGLEAGPVEQMLQDLMVKDIVEQNGNQYMLRGPYAEQPL</sequence>
<dbReference type="CDD" id="cd00090">
    <property type="entry name" value="HTH_ARSR"/>
    <property type="match status" value="1"/>
</dbReference>
<feature type="coiled-coil region" evidence="4">
    <location>
        <begin position="110"/>
        <end position="144"/>
    </location>
</feature>
<dbReference type="PANTHER" id="PTHR33154">
    <property type="entry name" value="TRANSCRIPTIONAL REGULATOR, ARSR FAMILY"/>
    <property type="match status" value="1"/>
</dbReference>
<dbReference type="GO" id="GO:0003677">
    <property type="term" value="F:DNA binding"/>
    <property type="evidence" value="ECO:0007669"/>
    <property type="project" value="UniProtKB-KW"/>
</dbReference>
<dbReference type="InterPro" id="IPR036390">
    <property type="entry name" value="WH_DNA-bd_sf"/>
</dbReference>
<evidence type="ECO:0000256" key="1">
    <source>
        <dbReference type="ARBA" id="ARBA00023015"/>
    </source>
</evidence>
<keyword evidence="7" id="KW-1185">Reference proteome</keyword>
<comment type="caution">
    <text evidence="6">The sequence shown here is derived from an EMBL/GenBank/DDBJ whole genome shotgun (WGS) entry which is preliminary data.</text>
</comment>
<accession>A0A7K4HLA7</accession>
<dbReference type="SMART" id="SM00418">
    <property type="entry name" value="HTH_ARSR"/>
    <property type="match status" value="1"/>
</dbReference>
<protein>
    <submittedName>
        <fullName evidence="6">ArsR family transcriptional regulator</fullName>
    </submittedName>
</protein>
<evidence type="ECO:0000256" key="4">
    <source>
        <dbReference type="SAM" id="Coils"/>
    </source>
</evidence>
<keyword evidence="4" id="KW-0175">Coiled coil</keyword>
<dbReference type="GO" id="GO:0003700">
    <property type="term" value="F:DNA-binding transcription factor activity"/>
    <property type="evidence" value="ECO:0007669"/>
    <property type="project" value="InterPro"/>
</dbReference>
<reference evidence="6 7" key="1">
    <citation type="submission" date="2020-06" db="EMBL/GenBank/DDBJ databases">
        <title>Methanofollis fontis sp. nov., a methanogen isolated from marine sediments near a cold seep at Four-Way Closure Ridge offshore southwestern Taiwan.</title>
        <authorList>
            <person name="Chen S.-C."/>
            <person name="Teng N.-H."/>
            <person name="Lin Y.-S."/>
            <person name="Lai M.-C."/>
            <person name="Chen H.-H."/>
            <person name="Wang C.-C."/>
        </authorList>
    </citation>
    <scope>NUCLEOTIDE SEQUENCE [LARGE SCALE GENOMIC DNA]</scope>
    <source>
        <strain evidence="6 7">DSM 2702</strain>
    </source>
</reference>
<proteinExistence type="predicted"/>
<evidence type="ECO:0000256" key="2">
    <source>
        <dbReference type="ARBA" id="ARBA00023125"/>
    </source>
</evidence>
<dbReference type="InterPro" id="IPR011991">
    <property type="entry name" value="ArsR-like_HTH"/>
</dbReference>
<dbReference type="PANTHER" id="PTHR33154:SF33">
    <property type="entry name" value="TRANSCRIPTIONAL REPRESSOR SDPR"/>
    <property type="match status" value="1"/>
</dbReference>
<feature type="domain" description="HTH arsR-type" evidence="5">
    <location>
        <begin position="9"/>
        <end position="84"/>
    </location>
</feature>
<dbReference type="SUPFAM" id="SSF46785">
    <property type="entry name" value="Winged helix' DNA-binding domain"/>
    <property type="match status" value="1"/>
</dbReference>
<dbReference type="EMBL" id="JABXWR010000001">
    <property type="protein sequence ID" value="NVO66056.1"/>
    <property type="molecule type" value="Genomic_DNA"/>
</dbReference>
<dbReference type="RefSeq" id="WP_176787667.1">
    <property type="nucleotide sequence ID" value="NZ_JABXWR010000001.1"/>
</dbReference>
<keyword evidence="2" id="KW-0238">DNA-binding</keyword>
<dbReference type="InterPro" id="IPR036388">
    <property type="entry name" value="WH-like_DNA-bd_sf"/>
</dbReference>